<organism evidence="1 2">
    <name type="scientific">Scutellospora calospora</name>
    <dbReference type="NCBI Taxonomy" id="85575"/>
    <lineage>
        <taxon>Eukaryota</taxon>
        <taxon>Fungi</taxon>
        <taxon>Fungi incertae sedis</taxon>
        <taxon>Mucoromycota</taxon>
        <taxon>Glomeromycotina</taxon>
        <taxon>Glomeromycetes</taxon>
        <taxon>Diversisporales</taxon>
        <taxon>Gigasporaceae</taxon>
        <taxon>Scutellospora</taxon>
    </lineage>
</organism>
<proteinExistence type="predicted"/>
<protein>
    <submittedName>
        <fullName evidence="1">9021_t:CDS:1</fullName>
    </submittedName>
</protein>
<evidence type="ECO:0000313" key="1">
    <source>
        <dbReference type="EMBL" id="CAG8621044.1"/>
    </source>
</evidence>
<accession>A0ACA9MXT7</accession>
<dbReference type="Proteomes" id="UP000789860">
    <property type="component" value="Unassembled WGS sequence"/>
</dbReference>
<name>A0ACA9MXT7_9GLOM</name>
<dbReference type="EMBL" id="CAJVPM010017678">
    <property type="protein sequence ID" value="CAG8621044.1"/>
    <property type="molecule type" value="Genomic_DNA"/>
</dbReference>
<evidence type="ECO:0000313" key="2">
    <source>
        <dbReference type="Proteomes" id="UP000789860"/>
    </source>
</evidence>
<sequence length="251" mass="29950">MSGIDRFFHICYTSYHCYECKERYKCKHRLKEFTQEERERLHKEKNIPSCKLCGEVHFRCKGKKCKECCKRNACDSYPCKSCLESGIDCKYTIIQSKKEFKKFKKFDLTAYTAQLEYTEKKKVHVQGYCQFSKRKTRKNIVDMFNDNTIWIPDKKMRGDSVENRFYAMKEYDPCIKHKKKGCKCHHGDNLCQVCDDKCPERKKSRIEGLKDLIGPFNFGILKYRKGENSNNTHDKNEEFNENDNEECSEEE</sequence>
<comment type="caution">
    <text evidence="1">The sequence shown here is derived from an EMBL/GenBank/DDBJ whole genome shotgun (WGS) entry which is preliminary data.</text>
</comment>
<gene>
    <name evidence="1" type="ORF">SCALOS_LOCUS7646</name>
</gene>
<reference evidence="1" key="1">
    <citation type="submission" date="2021-06" db="EMBL/GenBank/DDBJ databases">
        <authorList>
            <person name="Kallberg Y."/>
            <person name="Tangrot J."/>
            <person name="Rosling A."/>
        </authorList>
    </citation>
    <scope>NUCLEOTIDE SEQUENCE</scope>
    <source>
        <strain evidence="1">AU212A</strain>
    </source>
</reference>
<keyword evidence="2" id="KW-1185">Reference proteome</keyword>
<feature type="non-terminal residue" evidence="1">
    <location>
        <position position="251"/>
    </location>
</feature>